<protein>
    <submittedName>
        <fullName evidence="5">Chaperone protein DnaJ</fullName>
    </submittedName>
</protein>
<evidence type="ECO:0000256" key="1">
    <source>
        <dbReference type="ARBA" id="ARBA00023186"/>
    </source>
</evidence>
<dbReference type="PROSITE" id="PS50076">
    <property type="entry name" value="DNAJ_2"/>
    <property type="match status" value="1"/>
</dbReference>
<organism evidence="5 6">
    <name type="scientific">Photobacterium piscicola</name>
    <dbReference type="NCBI Taxonomy" id="1378299"/>
    <lineage>
        <taxon>Bacteria</taxon>
        <taxon>Pseudomonadati</taxon>
        <taxon>Pseudomonadota</taxon>
        <taxon>Gammaproteobacteria</taxon>
        <taxon>Vibrionales</taxon>
        <taxon>Vibrionaceae</taxon>
        <taxon>Photobacterium</taxon>
    </lineage>
</organism>
<evidence type="ECO:0000256" key="3">
    <source>
        <dbReference type="SAM" id="Phobius"/>
    </source>
</evidence>
<evidence type="ECO:0000313" key="6">
    <source>
        <dbReference type="Proteomes" id="UP000189966"/>
    </source>
</evidence>
<keyword evidence="3" id="KW-0812">Transmembrane</keyword>
<keyword evidence="1" id="KW-0143">Chaperone</keyword>
<evidence type="ECO:0000313" key="5">
    <source>
        <dbReference type="EMBL" id="SKC32297.1"/>
    </source>
</evidence>
<dbReference type="CDD" id="cd06257">
    <property type="entry name" value="DnaJ"/>
    <property type="match status" value="1"/>
</dbReference>
<dbReference type="EMBL" id="FUZI01000003">
    <property type="protein sequence ID" value="SKC32297.1"/>
    <property type="molecule type" value="Genomic_DNA"/>
</dbReference>
<name>A0A1T5HZP4_9GAMM</name>
<dbReference type="InterPro" id="IPR036869">
    <property type="entry name" value="J_dom_sf"/>
</dbReference>
<dbReference type="AlphaFoldDB" id="A0A1T5HZP4"/>
<reference evidence="5 6" key="1">
    <citation type="submission" date="2017-02" db="EMBL/GenBank/DDBJ databases">
        <authorList>
            <person name="Peterson S.W."/>
        </authorList>
    </citation>
    <scope>NUCLEOTIDE SEQUENCE [LARGE SCALE GENOMIC DNA]</scope>
    <source>
        <strain evidence="6">type strain: NCCB 100098</strain>
    </source>
</reference>
<sequence length="339" mass="38350">MTTFHELLGTDDSCSTTEIKKKYRQLSNRLHPDKGGSQALMQMLSMAYQQVIKGEGNKKCSDAILKQAEKNDQGNDFKSKIAELVKEKEKLQDLLEQHKQNVEHAFTAGENSARQTLLLLQAANNSLNKQLVFLRRQLDEGENKNSISKKSNKKYCFVMLFILFVIIVVTGGFFHYQRQHQQPLSQAPDLVPVPIAAQVKNVIATQLATVDYADSINNVARIMMMHTTGLWQQRYYEGTRQPYIAVRSINGSYIVKDCQGTFSYYSNRIHNTAHVPVNLIFSTNDRQFSVYRIPYGNGSSEQQWLNSKSLVINDNIFSNNGYQSSALALASVCSNTTPF</sequence>
<keyword evidence="3" id="KW-0472">Membrane</keyword>
<dbReference type="InterPro" id="IPR001623">
    <property type="entry name" value="DnaJ_domain"/>
</dbReference>
<evidence type="ECO:0000256" key="2">
    <source>
        <dbReference type="SAM" id="Coils"/>
    </source>
</evidence>
<feature type="transmembrane region" description="Helical" evidence="3">
    <location>
        <begin position="155"/>
        <end position="176"/>
    </location>
</feature>
<feature type="domain" description="J" evidence="4">
    <location>
        <begin position="3"/>
        <end position="65"/>
    </location>
</feature>
<dbReference type="Pfam" id="PF00226">
    <property type="entry name" value="DnaJ"/>
    <property type="match status" value="1"/>
</dbReference>
<keyword evidence="3" id="KW-1133">Transmembrane helix</keyword>
<dbReference type="OrthoDB" id="581986at2"/>
<dbReference type="SUPFAM" id="SSF46565">
    <property type="entry name" value="Chaperone J-domain"/>
    <property type="match status" value="1"/>
</dbReference>
<dbReference type="Gene3D" id="1.10.287.110">
    <property type="entry name" value="DnaJ domain"/>
    <property type="match status" value="1"/>
</dbReference>
<dbReference type="Proteomes" id="UP000189966">
    <property type="component" value="Unassembled WGS sequence"/>
</dbReference>
<dbReference type="SMART" id="SM00271">
    <property type="entry name" value="DnaJ"/>
    <property type="match status" value="1"/>
</dbReference>
<feature type="coiled-coil region" evidence="2">
    <location>
        <begin position="77"/>
        <end position="144"/>
    </location>
</feature>
<dbReference type="RefSeq" id="WP_080157198.1">
    <property type="nucleotide sequence ID" value="NZ_FUZI01000003.1"/>
</dbReference>
<evidence type="ECO:0000259" key="4">
    <source>
        <dbReference type="PROSITE" id="PS50076"/>
    </source>
</evidence>
<keyword evidence="2" id="KW-0175">Coiled coil</keyword>
<accession>A0A1T5HZP4</accession>
<gene>
    <name evidence="5" type="primary">dnaJ_2</name>
    <name evidence="5" type="ORF">CZ809_01813</name>
</gene>
<proteinExistence type="predicted"/>